<dbReference type="RefSeq" id="WP_359979100.1">
    <property type="nucleotide sequence ID" value="NZ_JBEZLS010000007.1"/>
</dbReference>
<evidence type="ECO:0000313" key="1">
    <source>
        <dbReference type="EMBL" id="MEU9351801.1"/>
    </source>
</evidence>
<sequence length="62" mass="6227">MPALALISAVLVITVEQLVQWQYGAAGVVGLLLLTMGTRANSPGVSSAGAVLLALLVARPAL</sequence>
<name>A0ABV3E3T8_9ACTN</name>
<accession>A0ABV3E3T8</accession>
<dbReference type="Proteomes" id="UP001551582">
    <property type="component" value="Unassembled WGS sequence"/>
</dbReference>
<keyword evidence="2" id="KW-1185">Reference proteome</keyword>
<protein>
    <submittedName>
        <fullName evidence="1">Uncharacterized protein</fullName>
    </submittedName>
</protein>
<gene>
    <name evidence="1" type="ORF">AB0D65_12470</name>
</gene>
<reference evidence="1 2" key="1">
    <citation type="submission" date="2024-06" db="EMBL/GenBank/DDBJ databases">
        <title>The Natural Products Discovery Center: Release of the First 8490 Sequenced Strains for Exploring Actinobacteria Biosynthetic Diversity.</title>
        <authorList>
            <person name="Kalkreuter E."/>
            <person name="Kautsar S.A."/>
            <person name="Yang D."/>
            <person name="Bader C.D."/>
            <person name="Teijaro C.N."/>
            <person name="Fluegel L."/>
            <person name="Davis C.M."/>
            <person name="Simpson J.R."/>
            <person name="Lauterbach L."/>
            <person name="Steele A.D."/>
            <person name="Gui C."/>
            <person name="Meng S."/>
            <person name="Li G."/>
            <person name="Viehrig K."/>
            <person name="Ye F."/>
            <person name="Su P."/>
            <person name="Kiefer A.F."/>
            <person name="Nichols A."/>
            <person name="Cepeda A.J."/>
            <person name="Yan W."/>
            <person name="Fan B."/>
            <person name="Jiang Y."/>
            <person name="Adhikari A."/>
            <person name="Zheng C.-J."/>
            <person name="Schuster L."/>
            <person name="Cowan T.M."/>
            <person name="Smanski M.J."/>
            <person name="Chevrette M.G."/>
            <person name="De Carvalho L.P.S."/>
            <person name="Shen B."/>
        </authorList>
    </citation>
    <scope>NUCLEOTIDE SEQUENCE [LARGE SCALE GENOMIC DNA]</scope>
    <source>
        <strain evidence="1 2">NPDC048274</strain>
    </source>
</reference>
<evidence type="ECO:0000313" key="2">
    <source>
        <dbReference type="Proteomes" id="UP001551582"/>
    </source>
</evidence>
<proteinExistence type="predicted"/>
<dbReference type="EMBL" id="JBEZLS010000007">
    <property type="protein sequence ID" value="MEU9351801.1"/>
    <property type="molecule type" value="Genomic_DNA"/>
</dbReference>
<organism evidence="1 2">
    <name type="scientific">Streptomyces griseoloalbus</name>
    <dbReference type="NCBI Taxonomy" id="67303"/>
    <lineage>
        <taxon>Bacteria</taxon>
        <taxon>Bacillati</taxon>
        <taxon>Actinomycetota</taxon>
        <taxon>Actinomycetes</taxon>
        <taxon>Kitasatosporales</taxon>
        <taxon>Streptomycetaceae</taxon>
        <taxon>Streptomyces</taxon>
    </lineage>
</organism>
<comment type="caution">
    <text evidence="1">The sequence shown here is derived from an EMBL/GenBank/DDBJ whole genome shotgun (WGS) entry which is preliminary data.</text>
</comment>